<keyword evidence="2" id="KW-1133">Transmembrane helix</keyword>
<name>A0A4P9XNY8_9FUNG</name>
<dbReference type="EMBL" id="KZ992681">
    <property type="protein sequence ID" value="RKP07717.1"/>
    <property type="molecule type" value="Genomic_DNA"/>
</dbReference>
<gene>
    <name evidence="4" type="ORF">THASP1DRAFT_24179</name>
</gene>
<feature type="compositionally biased region" description="Polar residues" evidence="1">
    <location>
        <begin position="367"/>
        <end position="377"/>
    </location>
</feature>
<reference evidence="5" key="1">
    <citation type="journal article" date="2018" name="Nat. Microbiol.">
        <title>Leveraging single-cell genomics to expand the fungal tree of life.</title>
        <authorList>
            <person name="Ahrendt S.R."/>
            <person name="Quandt C.A."/>
            <person name="Ciobanu D."/>
            <person name="Clum A."/>
            <person name="Salamov A."/>
            <person name="Andreopoulos B."/>
            <person name="Cheng J.F."/>
            <person name="Woyke T."/>
            <person name="Pelin A."/>
            <person name="Henrissat B."/>
            <person name="Reynolds N.K."/>
            <person name="Benny G.L."/>
            <person name="Smith M.E."/>
            <person name="James T.Y."/>
            <person name="Grigoriev I.V."/>
        </authorList>
    </citation>
    <scope>NUCLEOTIDE SEQUENCE [LARGE SCALE GENOMIC DNA]</scope>
    <source>
        <strain evidence="5">RSA 1356</strain>
    </source>
</reference>
<feature type="transmembrane region" description="Helical" evidence="2">
    <location>
        <begin position="72"/>
        <end position="96"/>
    </location>
</feature>
<evidence type="ECO:0000313" key="5">
    <source>
        <dbReference type="Proteomes" id="UP000271241"/>
    </source>
</evidence>
<dbReference type="AlphaFoldDB" id="A0A4P9XNY8"/>
<feature type="compositionally biased region" description="Polar residues" evidence="1">
    <location>
        <begin position="565"/>
        <end position="574"/>
    </location>
</feature>
<protein>
    <recommendedName>
        <fullName evidence="6">Transmembrane protein</fullName>
    </recommendedName>
</protein>
<feature type="region of interest" description="Disordered" evidence="1">
    <location>
        <begin position="303"/>
        <end position="328"/>
    </location>
</feature>
<keyword evidence="2" id="KW-0472">Membrane</keyword>
<evidence type="ECO:0000313" key="4">
    <source>
        <dbReference type="EMBL" id="RKP07717.1"/>
    </source>
</evidence>
<dbReference type="Proteomes" id="UP000271241">
    <property type="component" value="Unassembled WGS sequence"/>
</dbReference>
<organism evidence="4 5">
    <name type="scientific">Thamnocephalis sphaerospora</name>
    <dbReference type="NCBI Taxonomy" id="78915"/>
    <lineage>
        <taxon>Eukaryota</taxon>
        <taxon>Fungi</taxon>
        <taxon>Fungi incertae sedis</taxon>
        <taxon>Zoopagomycota</taxon>
        <taxon>Zoopagomycotina</taxon>
        <taxon>Zoopagomycetes</taxon>
        <taxon>Zoopagales</taxon>
        <taxon>Sigmoideomycetaceae</taxon>
        <taxon>Thamnocephalis</taxon>
    </lineage>
</organism>
<feature type="chain" id="PRO_5020802657" description="Transmembrane protein" evidence="3">
    <location>
        <begin position="26"/>
        <end position="618"/>
    </location>
</feature>
<feature type="region of interest" description="Disordered" evidence="1">
    <location>
        <begin position="359"/>
        <end position="394"/>
    </location>
</feature>
<accession>A0A4P9XNY8</accession>
<keyword evidence="3" id="KW-0732">Signal</keyword>
<evidence type="ECO:0000256" key="1">
    <source>
        <dbReference type="SAM" id="MobiDB-lite"/>
    </source>
</evidence>
<dbReference type="OrthoDB" id="5594694at2759"/>
<feature type="region of interest" description="Disordered" evidence="1">
    <location>
        <begin position="565"/>
        <end position="599"/>
    </location>
</feature>
<evidence type="ECO:0000256" key="3">
    <source>
        <dbReference type="SAM" id="SignalP"/>
    </source>
</evidence>
<keyword evidence="2" id="KW-0812">Transmembrane</keyword>
<evidence type="ECO:0000256" key="2">
    <source>
        <dbReference type="SAM" id="Phobius"/>
    </source>
</evidence>
<keyword evidence="5" id="KW-1185">Reference proteome</keyword>
<proteinExistence type="predicted"/>
<feature type="compositionally biased region" description="Low complexity" evidence="1">
    <location>
        <begin position="385"/>
        <end position="394"/>
    </location>
</feature>
<evidence type="ECO:0008006" key="6">
    <source>
        <dbReference type="Google" id="ProtNLM"/>
    </source>
</evidence>
<sequence length="618" mass="65173">MRALVGRAVLLAGLGLLLMASSGTAKPQFGPASGQPTVCPEAKCMNLKESIVGAAAQKSTTNSDDVDSGSSAVPIAIGGVCGALVLAAVVAGFVWFRQKRHSVHSTMASSMRSPTTMHNSMRRVSAGSAFSEATRAHPRSMYYANHPTSPNKPSYEAAAGATADLAEFTEVVLNEQGTPRSPQSPLSPHLQINNSVYHPAIASSLNSAAYMATSLPTTALPTTETSAYSPNTQPTTGSLSAMVAAAAAAIDQQVTEVYTDQSASTAHTEQSVATQLPAEISLASIMNADVGILPHHHQIQELQESGQHRRQISNTSSAWRPDSTAESDCSMPAVTIARRETVRSAHRATVVDNVEDLLTPDGRMSHHTPSTPGSATSGEEYAHWPPTASASPAVSAEMAITKENNAATEAKPGDHEADWMRSSFAMHVFDALATEPATPSDVASAMTPRTGELGLHADYPGAGDTTFQRDSVAESEVTDYYSLGGSYNANAQAPLTRVRPDSELDAGNALFNLATAVASEERLDVETPRFATSAETNTSSPTVDVTIRLPDAIRAVMEANGVSMSDLQTDSPTIMSDRARVTDDSYGDSNESDITGDDSSAYWAWRQQMMRNAESSTH</sequence>
<feature type="signal peptide" evidence="3">
    <location>
        <begin position="1"/>
        <end position="25"/>
    </location>
</feature>